<dbReference type="InParanoid" id="D2VA56"/>
<dbReference type="Gene3D" id="2.120.10.80">
    <property type="entry name" value="Kelch-type beta propeller"/>
    <property type="match status" value="1"/>
</dbReference>
<reference evidence="3 4" key="1">
    <citation type="journal article" date="2010" name="Cell">
        <title>The genome of Naegleria gruberi illuminates early eukaryotic versatility.</title>
        <authorList>
            <person name="Fritz-Laylin L.K."/>
            <person name="Prochnik S.E."/>
            <person name="Ginger M.L."/>
            <person name="Dacks J.B."/>
            <person name="Carpenter M.L."/>
            <person name="Field M.C."/>
            <person name="Kuo A."/>
            <person name="Paredez A."/>
            <person name="Chapman J."/>
            <person name="Pham J."/>
            <person name="Shu S."/>
            <person name="Neupane R."/>
            <person name="Cipriano M."/>
            <person name="Mancuso J."/>
            <person name="Tu H."/>
            <person name="Salamov A."/>
            <person name="Lindquist E."/>
            <person name="Shapiro H."/>
            <person name="Lucas S."/>
            <person name="Grigoriev I.V."/>
            <person name="Cande W.Z."/>
            <person name="Fulton C."/>
            <person name="Rokhsar D.S."/>
            <person name="Dawson S.C."/>
        </authorList>
    </citation>
    <scope>NUCLEOTIDE SEQUENCE [LARGE SCALE GENOMIC DNA]</scope>
    <source>
        <strain evidence="3 4">NEG-M</strain>
    </source>
</reference>
<evidence type="ECO:0000313" key="3">
    <source>
        <dbReference type="EMBL" id="EFC46370.1"/>
    </source>
</evidence>
<gene>
    <name evidence="3" type="ORF">NAEGRDRAFT_47883</name>
</gene>
<dbReference type="PANTHER" id="PTHR46093">
    <property type="entry name" value="ACYL-COA-BINDING DOMAIN-CONTAINING PROTEIN 5"/>
    <property type="match status" value="1"/>
</dbReference>
<keyword evidence="4" id="KW-1185">Reference proteome</keyword>
<dbReference type="KEGG" id="ngr:NAEGRDRAFT_47883"/>
<evidence type="ECO:0000313" key="4">
    <source>
        <dbReference type="Proteomes" id="UP000006671"/>
    </source>
</evidence>
<dbReference type="OrthoDB" id="10250130at2759"/>
<keyword evidence="2" id="KW-0677">Repeat</keyword>
<dbReference type="AlphaFoldDB" id="D2VA56"/>
<name>D2VA56_NAEGR</name>
<dbReference type="SUPFAM" id="SSF117281">
    <property type="entry name" value="Kelch motif"/>
    <property type="match status" value="1"/>
</dbReference>
<proteinExistence type="predicted"/>
<keyword evidence="1" id="KW-0880">Kelch repeat</keyword>
<dbReference type="eggNOG" id="KOG0379">
    <property type="taxonomic scope" value="Eukaryota"/>
</dbReference>
<dbReference type="GeneID" id="8859367"/>
<dbReference type="VEuPathDB" id="AmoebaDB:NAEGRDRAFT_47883"/>
<accession>D2VA56</accession>
<dbReference type="PANTHER" id="PTHR46093:SF18">
    <property type="entry name" value="FIBRONECTIN TYPE-III DOMAIN-CONTAINING PROTEIN"/>
    <property type="match status" value="1"/>
</dbReference>
<dbReference type="EMBL" id="GG738859">
    <property type="protein sequence ID" value="EFC46370.1"/>
    <property type="molecule type" value="Genomic_DNA"/>
</dbReference>
<protein>
    <submittedName>
        <fullName evidence="3">Predicted protein</fullName>
    </submittedName>
</protein>
<organism evidence="4">
    <name type="scientific">Naegleria gruberi</name>
    <name type="common">Amoeba</name>
    <dbReference type="NCBI Taxonomy" id="5762"/>
    <lineage>
        <taxon>Eukaryota</taxon>
        <taxon>Discoba</taxon>
        <taxon>Heterolobosea</taxon>
        <taxon>Tetramitia</taxon>
        <taxon>Eutetramitia</taxon>
        <taxon>Vahlkampfiidae</taxon>
        <taxon>Naegleria</taxon>
    </lineage>
</organism>
<sequence>MKQLEGSLFSLQKPTCGTKPIQGNTFIPSIINHTDKLFEMTFYICGGRTHSTERNTRNILSDIVKFKYSSRSKLNDDCNSNSCKIEHVPMKKDVKLDSPRHNHTSLYFESIDSIVTFGGSNTELYMDSIFVMNIHDERKQEVLKRNKETVWPQTRHGHTANIYKKDQMIVFGGKKGFGVDSDSFLNDLWSFNVTTNEWEKIKSLNSAPRERCWHSSVIYKERFLLVSGGFYTLDGSECYLNDLWSFDMETKLWNCLIQDDDKKTCKMYQRNRSGIIVSENALFIMFGNYYDGYKDLFLTDIFYVDDLHSILFEKDSLLPIWKQLQIQPQDEQAKTLLTEGRGHISSVLLSENEKFIQVMLFGGESFMKRHDNFFILKIDKM</sequence>
<dbReference type="Proteomes" id="UP000006671">
    <property type="component" value="Unassembled WGS sequence"/>
</dbReference>
<evidence type="ECO:0000256" key="2">
    <source>
        <dbReference type="ARBA" id="ARBA00022737"/>
    </source>
</evidence>
<evidence type="ECO:0000256" key="1">
    <source>
        <dbReference type="ARBA" id="ARBA00022441"/>
    </source>
</evidence>
<dbReference type="InterPro" id="IPR015915">
    <property type="entry name" value="Kelch-typ_b-propeller"/>
</dbReference>
<dbReference type="RefSeq" id="XP_002679114.1">
    <property type="nucleotide sequence ID" value="XM_002679068.1"/>
</dbReference>
<dbReference type="Pfam" id="PF24681">
    <property type="entry name" value="Kelch_KLHDC2_KLHL20_DRC7"/>
    <property type="match status" value="1"/>
</dbReference>